<keyword evidence="4" id="KW-0472">Membrane</keyword>
<organism evidence="6 7">
    <name type="scientific">Nocardioides albidus</name>
    <dbReference type="NCBI Taxonomy" id="1517589"/>
    <lineage>
        <taxon>Bacteria</taxon>
        <taxon>Bacillati</taxon>
        <taxon>Actinomycetota</taxon>
        <taxon>Actinomycetes</taxon>
        <taxon>Propionibacteriales</taxon>
        <taxon>Nocardioidaceae</taxon>
        <taxon>Nocardioides</taxon>
    </lineage>
</organism>
<dbReference type="InterPro" id="IPR010652">
    <property type="entry name" value="DUF1232"/>
</dbReference>
<dbReference type="AlphaFoldDB" id="A0A5C4VZ62"/>
<dbReference type="Pfam" id="PF06803">
    <property type="entry name" value="DUF1232"/>
    <property type="match status" value="1"/>
</dbReference>
<accession>A0A5C4VZ62</accession>
<evidence type="ECO:0000256" key="1">
    <source>
        <dbReference type="ARBA" id="ARBA00004127"/>
    </source>
</evidence>
<dbReference type="Proteomes" id="UP000313231">
    <property type="component" value="Unassembled WGS sequence"/>
</dbReference>
<dbReference type="GO" id="GO:0012505">
    <property type="term" value="C:endomembrane system"/>
    <property type="evidence" value="ECO:0007669"/>
    <property type="project" value="UniProtKB-SubCell"/>
</dbReference>
<protein>
    <submittedName>
        <fullName evidence="6">DUF1232 domain-containing protein</fullName>
    </submittedName>
</protein>
<evidence type="ECO:0000313" key="7">
    <source>
        <dbReference type="Proteomes" id="UP000313231"/>
    </source>
</evidence>
<proteinExistence type="predicted"/>
<gene>
    <name evidence="6" type="ORF">FHP29_10525</name>
</gene>
<evidence type="ECO:0000256" key="2">
    <source>
        <dbReference type="ARBA" id="ARBA00022692"/>
    </source>
</evidence>
<keyword evidence="2" id="KW-0812">Transmembrane</keyword>
<dbReference type="EMBL" id="VDMP01000023">
    <property type="protein sequence ID" value="TNM40556.1"/>
    <property type="molecule type" value="Genomic_DNA"/>
</dbReference>
<sequence length="85" mass="9270">MDDFRVLIRLVVAYARGHYRQIPPDALVVIVAGLVYVVSPVDLIPDFLPGGFADDAAVIIWVVKTVRSELDAFRAWELGGGAVSM</sequence>
<evidence type="ECO:0000313" key="6">
    <source>
        <dbReference type="EMBL" id="TNM40556.1"/>
    </source>
</evidence>
<keyword evidence="7" id="KW-1185">Reference proteome</keyword>
<evidence type="ECO:0000256" key="4">
    <source>
        <dbReference type="ARBA" id="ARBA00023136"/>
    </source>
</evidence>
<evidence type="ECO:0000256" key="3">
    <source>
        <dbReference type="ARBA" id="ARBA00022989"/>
    </source>
</evidence>
<comment type="caution">
    <text evidence="6">The sequence shown here is derived from an EMBL/GenBank/DDBJ whole genome shotgun (WGS) entry which is preliminary data.</text>
</comment>
<keyword evidence="3" id="KW-1133">Transmembrane helix</keyword>
<comment type="subcellular location">
    <subcellularLocation>
        <location evidence="1">Endomembrane system</location>
        <topology evidence="1">Multi-pass membrane protein</topology>
    </subcellularLocation>
</comment>
<evidence type="ECO:0000259" key="5">
    <source>
        <dbReference type="Pfam" id="PF06803"/>
    </source>
</evidence>
<reference evidence="6 7" key="1">
    <citation type="journal article" date="2016" name="Int. J. Syst. Evol. Microbiol.">
        <title>Nocardioides albidus sp. nov., an actinobacterium isolated from garden soil.</title>
        <authorList>
            <person name="Singh H."/>
            <person name="Du J."/>
            <person name="Trinh H."/>
            <person name="Won K."/>
            <person name="Yang J.E."/>
            <person name="Yin C."/>
            <person name="Kook M."/>
            <person name="Yi T.H."/>
        </authorList>
    </citation>
    <scope>NUCLEOTIDE SEQUENCE [LARGE SCALE GENOMIC DNA]</scope>
    <source>
        <strain evidence="6 7">CCTCC AB 2015297</strain>
    </source>
</reference>
<dbReference type="OrthoDB" id="5147173at2"/>
<feature type="domain" description="DUF1232" evidence="5">
    <location>
        <begin position="26"/>
        <end position="61"/>
    </location>
</feature>
<name>A0A5C4VZ62_9ACTN</name>